<dbReference type="AlphaFoldDB" id="A0AAJ5ZIW5"/>
<evidence type="ECO:0000313" key="6">
    <source>
        <dbReference type="Proteomes" id="UP001321249"/>
    </source>
</evidence>
<evidence type="ECO:0000259" key="2">
    <source>
        <dbReference type="Pfam" id="PF13485"/>
    </source>
</evidence>
<reference evidence="4" key="2">
    <citation type="journal article" date="2023" name="Nat. Commun.">
        <title>Cultivation of marine bacteria of the SAR202 clade.</title>
        <authorList>
            <person name="Lim Y."/>
            <person name="Seo J.H."/>
            <person name="Giovannoni S.J."/>
            <person name="Kang I."/>
            <person name="Cho J.C."/>
        </authorList>
    </citation>
    <scope>NUCLEOTIDE SEQUENCE</scope>
    <source>
        <strain evidence="4">JH1073</strain>
    </source>
</reference>
<feature type="domain" description="Peptidase MA-like" evidence="2">
    <location>
        <begin position="181"/>
        <end position="375"/>
    </location>
</feature>
<dbReference type="EMBL" id="WMBE01000003">
    <property type="protein sequence ID" value="MDG0867405.1"/>
    <property type="molecule type" value="Genomic_DNA"/>
</dbReference>
<reference evidence="5" key="3">
    <citation type="submission" date="2023-06" db="EMBL/GenBank/DDBJ databases">
        <title>Pangenomics reveal diversification of enzyme families and niche specialization in globally abundant SAR202 bacteria.</title>
        <authorList>
            <person name="Saw J.H.W."/>
        </authorList>
    </citation>
    <scope>NUCLEOTIDE SEQUENCE [LARGE SCALE GENOMIC DNA]</scope>
    <source>
        <strain evidence="5">JH1073</strain>
    </source>
</reference>
<dbReference type="RefSeq" id="WP_342825741.1">
    <property type="nucleotide sequence ID" value="NZ_CP046146.1"/>
</dbReference>
<feature type="region of interest" description="Disordered" evidence="1">
    <location>
        <begin position="386"/>
        <end position="433"/>
    </location>
</feature>
<dbReference type="Proteomes" id="UP001321249">
    <property type="component" value="Unassembled WGS sequence"/>
</dbReference>
<dbReference type="Pfam" id="PF13485">
    <property type="entry name" value="Peptidase_MA_2"/>
    <property type="match status" value="1"/>
</dbReference>
<dbReference type="Proteomes" id="UP001219901">
    <property type="component" value="Chromosome"/>
</dbReference>
<sequence length="503" mass="54685">MPESYPQLLTNKIRIIVIAALVMVAFGFSTSAFIAHAQSGESIRVISSSVESQFPEGMTFQIDVESDLRIDDVRVTFEIGDRGTTQYAYLDLDQTSRPLVDGELFHRTNSRDRYIPPGTSIKYWFEITADNGDTLITDPEYFRFDDARFEWEEVTLGSVTILYHGPVRTRAERLAEAAVESLEIMGPVTGADTESPIVMTLYNNNAEMIEAVVARSLATSRELITEGQAFDSESVVLVLAGRSDIGTATHEMTHILVARAANSSGAVPLWLNEGLAEYGNLDQTVSYERFLEWAEGTDRLIPLKGLRSFPGDPNLTLVAYGQGRSAVKYMIEEWGEAKMAELLATLGTGIGIDAALDVVYGFGIDEFENLWRAHIGADPYVEATPGPTPTVIAEPTPEYKLLTSPPESSSSGSEESESKDADETVPSEIIEATLDPELNVVDDELVLDENIAKLEAEETSSGTCSAPSAGSIDGTSGAWLLVVVGLAAGGRYRSRKSKASPKR</sequence>
<gene>
    <name evidence="3" type="ORF">GKO46_10025</name>
    <name evidence="4" type="ORF">GKO48_11515</name>
</gene>
<accession>A0AAJ5ZIW5</accession>
<dbReference type="InterPro" id="IPR039568">
    <property type="entry name" value="Peptidase_MA-like_dom"/>
</dbReference>
<dbReference type="EMBL" id="CP046147">
    <property type="protein sequence ID" value="WFG40215.1"/>
    <property type="molecule type" value="Genomic_DNA"/>
</dbReference>
<evidence type="ECO:0000313" key="5">
    <source>
        <dbReference type="Proteomes" id="UP001219901"/>
    </source>
</evidence>
<keyword evidence="5" id="KW-1185">Reference proteome</keyword>
<evidence type="ECO:0000313" key="4">
    <source>
        <dbReference type="EMBL" id="WFG40215.1"/>
    </source>
</evidence>
<protein>
    <recommendedName>
        <fullName evidence="2">Peptidase MA-like domain-containing protein</fullName>
    </recommendedName>
</protein>
<evidence type="ECO:0000256" key="1">
    <source>
        <dbReference type="SAM" id="MobiDB-lite"/>
    </source>
</evidence>
<name>A0AAJ5ZIW5_9CHLR</name>
<reference evidence="5 6" key="1">
    <citation type="submission" date="2019-11" db="EMBL/GenBank/DDBJ databases">
        <authorList>
            <person name="Cho J.-C."/>
        </authorList>
    </citation>
    <scope>NUCLEOTIDE SEQUENCE [LARGE SCALE GENOMIC DNA]</scope>
    <source>
        <strain evidence="4 5">JH1073</strain>
        <strain evidence="3 6">JH702</strain>
    </source>
</reference>
<proteinExistence type="predicted"/>
<organism evidence="4 5">
    <name type="scientific">Candidatus Lucifugimonas marina</name>
    <dbReference type="NCBI Taxonomy" id="3038979"/>
    <lineage>
        <taxon>Bacteria</taxon>
        <taxon>Bacillati</taxon>
        <taxon>Chloroflexota</taxon>
        <taxon>Dehalococcoidia</taxon>
        <taxon>SAR202 cluster</taxon>
        <taxon>Candidatus Lucifugimonadales</taxon>
        <taxon>Candidatus Lucifugimonadaceae</taxon>
        <taxon>Candidatus Lucifugimonas</taxon>
    </lineage>
</organism>
<feature type="compositionally biased region" description="Low complexity" evidence="1">
    <location>
        <begin position="404"/>
        <end position="413"/>
    </location>
</feature>
<evidence type="ECO:0000313" key="3">
    <source>
        <dbReference type="EMBL" id="MDG0867405.1"/>
    </source>
</evidence>